<reference evidence="3 4" key="1">
    <citation type="journal article" date="2023" name="Hortic Res">
        <title>Pangenome of water caltrop reveals structural variations and asymmetric subgenome divergence after allopolyploidization.</title>
        <authorList>
            <person name="Zhang X."/>
            <person name="Chen Y."/>
            <person name="Wang L."/>
            <person name="Yuan Y."/>
            <person name="Fang M."/>
            <person name="Shi L."/>
            <person name="Lu R."/>
            <person name="Comes H.P."/>
            <person name="Ma Y."/>
            <person name="Chen Y."/>
            <person name="Huang G."/>
            <person name="Zhou Y."/>
            <person name="Zheng Z."/>
            <person name="Qiu Y."/>
        </authorList>
    </citation>
    <scope>NUCLEOTIDE SEQUENCE [LARGE SCALE GENOMIC DNA]</scope>
    <source>
        <strain evidence="3">F231</strain>
    </source>
</reference>
<name>A0AAN7M7C2_TRANT</name>
<evidence type="ECO:0000313" key="4">
    <source>
        <dbReference type="Proteomes" id="UP001346149"/>
    </source>
</evidence>
<dbReference type="InterPro" id="IPR052006">
    <property type="entry name" value="MLP-like"/>
</dbReference>
<dbReference type="InterPro" id="IPR023393">
    <property type="entry name" value="START-like_dom_sf"/>
</dbReference>
<sequence>MCVRVKLSAEIEIESSPESYFKCLKEELHHLPNAASRVHGFEFHEDEFNTQGSVKSWTYTLVGKDETFKERFEIDEANCSVSMIAVGGHMLERFKSYKIICKVIRVSTDKPAATVKGTLVYEKHQESDTEVFKEFEFMITMLKDLDKNLFLGK</sequence>
<keyword evidence="4" id="KW-1185">Reference proteome</keyword>
<dbReference type="EMBL" id="JAXQNO010000004">
    <property type="protein sequence ID" value="KAK4800214.1"/>
    <property type="molecule type" value="Genomic_DNA"/>
</dbReference>
<dbReference type="Pfam" id="PF00407">
    <property type="entry name" value="Bet_v_1"/>
    <property type="match status" value="1"/>
</dbReference>
<comment type="caution">
    <text evidence="3">The sequence shown here is derived from an EMBL/GenBank/DDBJ whole genome shotgun (WGS) entry which is preliminary data.</text>
</comment>
<dbReference type="SUPFAM" id="SSF55961">
    <property type="entry name" value="Bet v1-like"/>
    <property type="match status" value="1"/>
</dbReference>
<evidence type="ECO:0000313" key="3">
    <source>
        <dbReference type="EMBL" id="KAK4800214.1"/>
    </source>
</evidence>
<gene>
    <name evidence="3" type="ORF">SAY86_025579</name>
</gene>
<dbReference type="PANTHER" id="PTHR31338:SF16">
    <property type="entry name" value="POLYKETIDE CYCLASE_DEHYDRASE AND LIPID TRANSPORT SUPERFAMILY PROTEIN"/>
    <property type="match status" value="1"/>
</dbReference>
<evidence type="ECO:0000259" key="2">
    <source>
        <dbReference type="SMART" id="SM01037"/>
    </source>
</evidence>
<dbReference type="GO" id="GO:0006952">
    <property type="term" value="P:defense response"/>
    <property type="evidence" value="ECO:0007669"/>
    <property type="project" value="InterPro"/>
</dbReference>
<protein>
    <recommendedName>
        <fullName evidence="2">Bet v I/Major latex protein domain-containing protein</fullName>
    </recommendedName>
</protein>
<accession>A0AAN7M7C2</accession>
<dbReference type="SMART" id="SM01037">
    <property type="entry name" value="Bet_v_1"/>
    <property type="match status" value="1"/>
</dbReference>
<dbReference type="InterPro" id="IPR000916">
    <property type="entry name" value="Bet_v_I/MLP"/>
</dbReference>
<dbReference type="Gene3D" id="3.30.530.20">
    <property type="match status" value="1"/>
</dbReference>
<comment type="similarity">
    <text evidence="1">Belongs to the MLP family.</text>
</comment>
<organism evidence="3 4">
    <name type="scientific">Trapa natans</name>
    <name type="common">Water chestnut</name>
    <dbReference type="NCBI Taxonomy" id="22666"/>
    <lineage>
        <taxon>Eukaryota</taxon>
        <taxon>Viridiplantae</taxon>
        <taxon>Streptophyta</taxon>
        <taxon>Embryophyta</taxon>
        <taxon>Tracheophyta</taxon>
        <taxon>Spermatophyta</taxon>
        <taxon>Magnoliopsida</taxon>
        <taxon>eudicotyledons</taxon>
        <taxon>Gunneridae</taxon>
        <taxon>Pentapetalae</taxon>
        <taxon>rosids</taxon>
        <taxon>malvids</taxon>
        <taxon>Myrtales</taxon>
        <taxon>Lythraceae</taxon>
        <taxon>Trapa</taxon>
    </lineage>
</organism>
<proteinExistence type="inferred from homology"/>
<feature type="domain" description="Bet v I/Major latex protein" evidence="2">
    <location>
        <begin position="2"/>
        <end position="152"/>
    </location>
</feature>
<dbReference type="Proteomes" id="UP001346149">
    <property type="component" value="Unassembled WGS sequence"/>
</dbReference>
<evidence type="ECO:0000256" key="1">
    <source>
        <dbReference type="ARBA" id="ARBA00038242"/>
    </source>
</evidence>
<dbReference type="PANTHER" id="PTHR31338">
    <property type="entry name" value="POLYKETIDE CYCLASE/DEHYDRASE AND LIPID TRANSPORT SUPERFAMILY PROTEIN"/>
    <property type="match status" value="1"/>
</dbReference>
<dbReference type="AlphaFoldDB" id="A0AAN7M7C2"/>